<feature type="non-terminal residue" evidence="1">
    <location>
        <position position="109"/>
    </location>
</feature>
<reference evidence="1" key="1">
    <citation type="submission" date="2018-05" db="EMBL/GenBank/DDBJ databases">
        <authorList>
            <person name="Lanie J.A."/>
            <person name="Ng W.-L."/>
            <person name="Kazmierczak K.M."/>
            <person name="Andrzejewski T.M."/>
            <person name="Davidsen T.M."/>
            <person name="Wayne K.J."/>
            <person name="Tettelin H."/>
            <person name="Glass J.I."/>
            <person name="Rusch D."/>
            <person name="Podicherti R."/>
            <person name="Tsui H.-C.T."/>
            <person name="Winkler M.E."/>
        </authorList>
    </citation>
    <scope>NUCLEOTIDE SEQUENCE</scope>
</reference>
<accession>A0A381XWE2</accession>
<protein>
    <submittedName>
        <fullName evidence="1">Uncharacterized protein</fullName>
    </submittedName>
</protein>
<proteinExistence type="predicted"/>
<dbReference type="AlphaFoldDB" id="A0A381XWE2"/>
<name>A0A381XWE2_9ZZZZ</name>
<organism evidence="1">
    <name type="scientific">marine metagenome</name>
    <dbReference type="NCBI Taxonomy" id="408172"/>
    <lineage>
        <taxon>unclassified sequences</taxon>
        <taxon>metagenomes</taxon>
        <taxon>ecological metagenomes</taxon>
    </lineage>
</organism>
<dbReference type="EMBL" id="UINC01016526">
    <property type="protein sequence ID" value="SVA68741.1"/>
    <property type="molecule type" value="Genomic_DNA"/>
</dbReference>
<gene>
    <name evidence="1" type="ORF">METZ01_LOCUS121595</name>
</gene>
<sequence>MGRCFPDLGHAGIIIVTRTVYPVGDGAGLHPGCMFWFKQLCLRCFFRIEPGIEFCWFQDYWHAVMDRVEFFRGLGGQNGEADHFRTVTISPPFPQTGENKGRAIYAANP</sequence>
<evidence type="ECO:0000313" key="1">
    <source>
        <dbReference type="EMBL" id="SVA68741.1"/>
    </source>
</evidence>